<name>A0ABW1H3F1_9ACTN</name>
<evidence type="ECO:0000313" key="1">
    <source>
        <dbReference type="EMBL" id="MFC5923221.1"/>
    </source>
</evidence>
<keyword evidence="2" id="KW-1185">Reference proteome</keyword>
<comment type="caution">
    <text evidence="1">The sequence shown here is derived from an EMBL/GenBank/DDBJ whole genome shotgun (WGS) entry which is preliminary data.</text>
</comment>
<reference evidence="2" key="1">
    <citation type="journal article" date="2019" name="Int. J. Syst. Evol. Microbiol.">
        <title>The Global Catalogue of Microorganisms (GCM) 10K type strain sequencing project: providing services to taxonomists for standard genome sequencing and annotation.</title>
        <authorList>
            <consortium name="The Broad Institute Genomics Platform"/>
            <consortium name="The Broad Institute Genome Sequencing Center for Infectious Disease"/>
            <person name="Wu L."/>
            <person name="Ma J."/>
        </authorList>
    </citation>
    <scope>NUCLEOTIDE SEQUENCE [LARGE SCALE GENOMIC DNA]</scope>
    <source>
        <strain evidence="2">CGMCC 4.7144</strain>
    </source>
</reference>
<dbReference type="Proteomes" id="UP001596226">
    <property type="component" value="Unassembled WGS sequence"/>
</dbReference>
<proteinExistence type="predicted"/>
<sequence length="161" mass="18266">MTWKRRLVAAGVVLAVLVVAFGVALWGKGPFDERAYPSSRWDKSMADIFDQFQVQVPDCALADLRYWSGDYIDDNLYLTFEADSACVDNFLRDNGLAGGTTVSRDVVFPFRDDRTAQWGWYEDDTPSYLRFRTRPKTGTELTVEATPGGGQRRIYVRGVEF</sequence>
<dbReference type="RefSeq" id="WP_377507569.1">
    <property type="nucleotide sequence ID" value="NZ_JBHSQS010000004.1"/>
</dbReference>
<accession>A0ABW1H3F1</accession>
<protein>
    <submittedName>
        <fullName evidence="1">Uncharacterized protein</fullName>
    </submittedName>
</protein>
<gene>
    <name evidence="1" type="ORF">ACFQGL_07660</name>
</gene>
<evidence type="ECO:0000313" key="2">
    <source>
        <dbReference type="Proteomes" id="UP001596226"/>
    </source>
</evidence>
<organism evidence="1 2">
    <name type="scientific">Micromonospora vulcania</name>
    <dbReference type="NCBI Taxonomy" id="1441873"/>
    <lineage>
        <taxon>Bacteria</taxon>
        <taxon>Bacillati</taxon>
        <taxon>Actinomycetota</taxon>
        <taxon>Actinomycetes</taxon>
        <taxon>Micromonosporales</taxon>
        <taxon>Micromonosporaceae</taxon>
        <taxon>Micromonospora</taxon>
    </lineage>
</organism>
<dbReference type="EMBL" id="JBHSQS010000004">
    <property type="protein sequence ID" value="MFC5923221.1"/>
    <property type="molecule type" value="Genomic_DNA"/>
</dbReference>